<protein>
    <submittedName>
        <fullName evidence="3">SPFH domain-containing protein</fullName>
    </submittedName>
</protein>
<dbReference type="EMBL" id="JBHSHL010000008">
    <property type="protein sequence ID" value="MFC4803929.1"/>
    <property type="molecule type" value="Genomic_DNA"/>
</dbReference>
<dbReference type="SUPFAM" id="SSF117892">
    <property type="entry name" value="Band 7/SPFH domain"/>
    <property type="match status" value="1"/>
</dbReference>
<comment type="caution">
    <text evidence="3">The sequence shown here is derived from an EMBL/GenBank/DDBJ whole genome shotgun (WGS) entry which is preliminary data.</text>
</comment>
<evidence type="ECO:0000256" key="1">
    <source>
        <dbReference type="SAM" id="Coils"/>
    </source>
</evidence>
<feature type="coiled-coil region" evidence="1">
    <location>
        <begin position="215"/>
        <end position="271"/>
    </location>
</feature>
<dbReference type="Pfam" id="PF01145">
    <property type="entry name" value="Band_7"/>
    <property type="match status" value="1"/>
</dbReference>
<gene>
    <name evidence="3" type="ORF">ACFO4R_02435</name>
</gene>
<dbReference type="Proteomes" id="UP001595916">
    <property type="component" value="Unassembled WGS sequence"/>
</dbReference>
<keyword evidence="1" id="KW-0175">Coiled coil</keyword>
<feature type="domain" description="Band 7" evidence="2">
    <location>
        <begin position="10"/>
        <end position="188"/>
    </location>
</feature>
<keyword evidence="4" id="KW-1185">Reference proteome</keyword>
<evidence type="ECO:0000259" key="2">
    <source>
        <dbReference type="Pfam" id="PF01145"/>
    </source>
</evidence>
<reference evidence="4" key="1">
    <citation type="journal article" date="2019" name="Int. J. Syst. Evol. Microbiol.">
        <title>The Global Catalogue of Microorganisms (GCM) 10K type strain sequencing project: providing services to taxonomists for standard genome sequencing and annotation.</title>
        <authorList>
            <consortium name="The Broad Institute Genomics Platform"/>
            <consortium name="The Broad Institute Genome Sequencing Center for Infectious Disease"/>
            <person name="Wu L."/>
            <person name="Ma J."/>
        </authorList>
    </citation>
    <scope>NUCLEOTIDE SEQUENCE [LARGE SCALE GENOMIC DNA]</scope>
    <source>
        <strain evidence="4">CCUG 46385</strain>
    </source>
</reference>
<name>A0ABV9QIB9_9FIRM</name>
<organism evidence="3 4">
    <name type="scientific">Filifactor villosus</name>
    <dbReference type="NCBI Taxonomy" id="29374"/>
    <lineage>
        <taxon>Bacteria</taxon>
        <taxon>Bacillati</taxon>
        <taxon>Bacillota</taxon>
        <taxon>Clostridia</taxon>
        <taxon>Peptostreptococcales</taxon>
        <taxon>Filifactoraceae</taxon>
        <taxon>Filifactor</taxon>
    </lineage>
</organism>
<dbReference type="InterPro" id="IPR036013">
    <property type="entry name" value="Band_7/SPFH_dom_sf"/>
</dbReference>
<proteinExistence type="predicted"/>
<dbReference type="InterPro" id="IPR001107">
    <property type="entry name" value="Band_7"/>
</dbReference>
<evidence type="ECO:0000313" key="4">
    <source>
        <dbReference type="Proteomes" id="UP001595916"/>
    </source>
</evidence>
<sequence>MFGIKYMKFEPNDYVILYKKGRPVRKGAGISFWYYSASESIIKIPTDVSDETFMFEETTLDFQTVTIQGSVAFRIDDPEKISKYLNFTLKPNAKSYISDVMENLSKKIKTAVAVSTNKTVSKLPLHSAITQREEIKNLIWNDLRADEQLNHLGISVLDLSILGIKPNIETARALEAEAREKILKASDDAIYARRNSSIEQERSVRENEYNTEIAIEEKKREIEERKLKAKQGLQQQQNHLKEQQVQADIILEQKKRELIELSCENTRVEAQAKAYELSCTMQALEGTDHEVLRALASMGMDSNRLIAVAFGELAKKAGAIGQLNVSPDLLTELMNK</sequence>
<accession>A0ABV9QIB9</accession>
<dbReference type="Gene3D" id="3.30.479.30">
    <property type="entry name" value="Band 7 domain"/>
    <property type="match status" value="1"/>
</dbReference>
<evidence type="ECO:0000313" key="3">
    <source>
        <dbReference type="EMBL" id="MFC4803929.1"/>
    </source>
</evidence>
<dbReference type="RefSeq" id="WP_379787404.1">
    <property type="nucleotide sequence ID" value="NZ_JBHSHL010000008.1"/>
</dbReference>